<evidence type="ECO:0000256" key="4">
    <source>
        <dbReference type="SAM" id="MobiDB-lite"/>
    </source>
</evidence>
<dbReference type="PANTHER" id="PTHR24171:SF9">
    <property type="entry name" value="ANKYRIN REPEAT DOMAIN-CONTAINING PROTEIN 39"/>
    <property type="match status" value="1"/>
</dbReference>
<feature type="region of interest" description="Disordered" evidence="4">
    <location>
        <begin position="25"/>
        <end position="109"/>
    </location>
</feature>
<gene>
    <name evidence="5" type="ORF">Cvel_2324</name>
</gene>
<keyword evidence="2 3" id="KW-0040">ANK repeat</keyword>
<evidence type="ECO:0000313" key="5">
    <source>
        <dbReference type="EMBL" id="CEM55076.1"/>
    </source>
</evidence>
<sequence length="284" mass="30650">MEEYFPDVAAIIEKRKKERAPLRGAGVLFRNTRPPQTELSKMRERGGDGEEGCYGRGPGGNRQRVGGGIGGRGEGRTVEGSPPAPFPPQQKGEETEETDPRALTDASRKGDLLKVKHIIEGGRAKLNMDWQDENGKTALMGASENGHTDIVRLLVDAKANVDMQDKNGQTALILASENGHMDIVRLLVDARANVDIQDTEGNTVLMLAIQKEDVEMVEYLLVRPGSATQTVVNIPDSQGRTPLFRAAAGGHILLVEFLLRRGADPSLKDASGHTALAVAEEKGD</sequence>
<dbReference type="SMART" id="SM00248">
    <property type="entry name" value="ANK"/>
    <property type="match status" value="5"/>
</dbReference>
<dbReference type="Pfam" id="PF13857">
    <property type="entry name" value="Ank_5"/>
    <property type="match status" value="1"/>
</dbReference>
<dbReference type="EMBL" id="CDMZ01005842">
    <property type="protein sequence ID" value="CEM55076.1"/>
    <property type="molecule type" value="Genomic_DNA"/>
</dbReference>
<dbReference type="PRINTS" id="PR01415">
    <property type="entry name" value="ANKYRIN"/>
</dbReference>
<reference evidence="5" key="1">
    <citation type="submission" date="2014-11" db="EMBL/GenBank/DDBJ databases">
        <authorList>
            <person name="Otto D Thomas"/>
            <person name="Naeem Raeece"/>
        </authorList>
    </citation>
    <scope>NUCLEOTIDE SEQUENCE</scope>
</reference>
<evidence type="ECO:0000256" key="3">
    <source>
        <dbReference type="PROSITE-ProRule" id="PRU00023"/>
    </source>
</evidence>
<dbReference type="PhylomeDB" id="A0A0G4ID66"/>
<feature type="repeat" description="ANK" evidence="3">
    <location>
        <begin position="134"/>
        <end position="166"/>
    </location>
</feature>
<feature type="compositionally biased region" description="Gly residues" evidence="4">
    <location>
        <begin position="52"/>
        <end position="72"/>
    </location>
</feature>
<organism evidence="5">
    <name type="scientific">Chromera velia CCMP2878</name>
    <dbReference type="NCBI Taxonomy" id="1169474"/>
    <lineage>
        <taxon>Eukaryota</taxon>
        <taxon>Sar</taxon>
        <taxon>Alveolata</taxon>
        <taxon>Colpodellida</taxon>
        <taxon>Chromeraceae</taxon>
        <taxon>Chromera</taxon>
    </lineage>
</organism>
<feature type="repeat" description="ANK" evidence="3">
    <location>
        <begin position="167"/>
        <end position="199"/>
    </location>
</feature>
<feature type="compositionally biased region" description="Basic and acidic residues" evidence="4">
    <location>
        <begin position="98"/>
        <end position="109"/>
    </location>
</feature>
<dbReference type="VEuPathDB" id="CryptoDB:Cvel_2324"/>
<accession>A0A0G4ID66</accession>
<dbReference type="Gene3D" id="1.25.40.20">
    <property type="entry name" value="Ankyrin repeat-containing domain"/>
    <property type="match status" value="2"/>
</dbReference>
<proteinExistence type="predicted"/>
<dbReference type="PROSITE" id="PS50088">
    <property type="entry name" value="ANK_REPEAT"/>
    <property type="match status" value="3"/>
</dbReference>
<feature type="repeat" description="ANK" evidence="3">
    <location>
        <begin position="238"/>
        <end position="270"/>
    </location>
</feature>
<dbReference type="Pfam" id="PF12796">
    <property type="entry name" value="Ank_2"/>
    <property type="match status" value="1"/>
</dbReference>
<keyword evidence="1" id="KW-0677">Repeat</keyword>
<evidence type="ECO:0000256" key="2">
    <source>
        <dbReference type="ARBA" id="ARBA00023043"/>
    </source>
</evidence>
<protein>
    <submittedName>
        <fullName evidence="5">Uncharacterized protein</fullName>
    </submittedName>
</protein>
<evidence type="ECO:0000256" key="1">
    <source>
        <dbReference type="ARBA" id="ARBA00022737"/>
    </source>
</evidence>
<dbReference type="Pfam" id="PF00023">
    <property type="entry name" value="Ank"/>
    <property type="match status" value="1"/>
</dbReference>
<dbReference type="PANTHER" id="PTHR24171">
    <property type="entry name" value="ANKYRIN REPEAT DOMAIN-CONTAINING PROTEIN 39-RELATED"/>
    <property type="match status" value="1"/>
</dbReference>
<dbReference type="InterPro" id="IPR002110">
    <property type="entry name" value="Ankyrin_rpt"/>
</dbReference>
<dbReference type="PROSITE" id="PS50297">
    <property type="entry name" value="ANK_REP_REGION"/>
    <property type="match status" value="3"/>
</dbReference>
<dbReference type="SUPFAM" id="SSF48403">
    <property type="entry name" value="Ankyrin repeat"/>
    <property type="match status" value="1"/>
</dbReference>
<dbReference type="InterPro" id="IPR036770">
    <property type="entry name" value="Ankyrin_rpt-contain_sf"/>
</dbReference>
<name>A0A0G4ID66_9ALVE</name>
<dbReference type="AlphaFoldDB" id="A0A0G4ID66"/>